<dbReference type="CDD" id="cd12152">
    <property type="entry name" value="F1-ATPase_delta"/>
    <property type="match status" value="1"/>
</dbReference>
<comment type="subcellular location">
    <subcellularLocation>
        <location evidence="1">Membrane</location>
        <topology evidence="1">Peripheral membrane protein</topology>
    </subcellularLocation>
</comment>
<evidence type="ECO:0000256" key="6">
    <source>
        <dbReference type="ARBA" id="ARBA00023196"/>
    </source>
</evidence>
<proteinExistence type="inferred from homology"/>
<comment type="similarity">
    <text evidence="2">Belongs to the ATPase epsilon chain family.</text>
</comment>
<keyword evidence="7" id="KW-0066">ATP synthesis</keyword>
<dbReference type="EMBL" id="CAFBNC010000076">
    <property type="protein sequence ID" value="CAB4943334.1"/>
    <property type="molecule type" value="Genomic_DNA"/>
</dbReference>
<protein>
    <submittedName>
        <fullName evidence="9">Unannotated protein</fullName>
    </submittedName>
</protein>
<keyword evidence="6" id="KW-0139">CF(1)</keyword>
<keyword evidence="4" id="KW-0406">Ion transport</keyword>
<evidence type="ECO:0000256" key="3">
    <source>
        <dbReference type="ARBA" id="ARBA00022448"/>
    </source>
</evidence>
<organism evidence="9">
    <name type="scientific">freshwater metagenome</name>
    <dbReference type="NCBI Taxonomy" id="449393"/>
    <lineage>
        <taxon>unclassified sequences</taxon>
        <taxon>metagenomes</taxon>
        <taxon>ecological metagenomes</taxon>
    </lineage>
</organism>
<evidence type="ECO:0000259" key="8">
    <source>
        <dbReference type="Pfam" id="PF02823"/>
    </source>
</evidence>
<dbReference type="GO" id="GO:0045259">
    <property type="term" value="C:proton-transporting ATP synthase complex"/>
    <property type="evidence" value="ECO:0007669"/>
    <property type="project" value="UniProtKB-KW"/>
</dbReference>
<evidence type="ECO:0000256" key="2">
    <source>
        <dbReference type="ARBA" id="ARBA00005712"/>
    </source>
</evidence>
<sequence>MPLAVELVSPERTLFSGDATIVRARTVGGGDIAFLPGHTPFVGALATWTVEITLAEGGSEIAAVHGGFVEVSNDHVKILTDLAELASTIDTERARRAEEKARAAIAKGDEAEAEGALARATARLAASGQLI</sequence>
<dbReference type="NCBIfam" id="TIGR01216">
    <property type="entry name" value="ATP_synt_epsi"/>
    <property type="match status" value="1"/>
</dbReference>
<dbReference type="InterPro" id="IPR036771">
    <property type="entry name" value="ATPsynth_dsu/esu_N"/>
</dbReference>
<dbReference type="Gene3D" id="2.60.15.10">
    <property type="entry name" value="F0F1 ATP synthase delta/epsilon subunit, N-terminal"/>
    <property type="match status" value="1"/>
</dbReference>
<dbReference type="SUPFAM" id="SSF51344">
    <property type="entry name" value="Epsilon subunit of F1F0-ATP synthase N-terminal domain"/>
    <property type="match status" value="1"/>
</dbReference>
<evidence type="ECO:0000313" key="10">
    <source>
        <dbReference type="EMBL" id="CAB4943334.1"/>
    </source>
</evidence>
<evidence type="ECO:0000256" key="7">
    <source>
        <dbReference type="ARBA" id="ARBA00023310"/>
    </source>
</evidence>
<dbReference type="AlphaFoldDB" id="A0A6J5YDT4"/>
<accession>A0A6J5YDT4</accession>
<dbReference type="GO" id="GO:0046933">
    <property type="term" value="F:proton-transporting ATP synthase activity, rotational mechanism"/>
    <property type="evidence" value="ECO:0007669"/>
    <property type="project" value="InterPro"/>
</dbReference>
<evidence type="ECO:0000256" key="1">
    <source>
        <dbReference type="ARBA" id="ARBA00004170"/>
    </source>
</evidence>
<reference evidence="9" key="1">
    <citation type="submission" date="2020-05" db="EMBL/GenBank/DDBJ databases">
        <authorList>
            <person name="Chiriac C."/>
            <person name="Salcher M."/>
            <person name="Ghai R."/>
            <person name="Kavagutti S V."/>
        </authorList>
    </citation>
    <scope>NUCLEOTIDE SEQUENCE</scope>
</reference>
<evidence type="ECO:0000256" key="5">
    <source>
        <dbReference type="ARBA" id="ARBA00023136"/>
    </source>
</evidence>
<evidence type="ECO:0000256" key="4">
    <source>
        <dbReference type="ARBA" id="ARBA00023065"/>
    </source>
</evidence>
<feature type="domain" description="ATP synthase F1 complex delta/epsilon subunit N-terminal" evidence="8">
    <location>
        <begin position="4"/>
        <end position="82"/>
    </location>
</feature>
<keyword evidence="5" id="KW-0472">Membrane</keyword>
<keyword evidence="3" id="KW-0813">Transport</keyword>
<gene>
    <name evidence="9" type="ORF">UFOPK1392_02075</name>
    <name evidence="10" type="ORF">UFOPK3733_01425</name>
</gene>
<dbReference type="InterPro" id="IPR001469">
    <property type="entry name" value="ATP_synth_F1_dsu/esu"/>
</dbReference>
<dbReference type="PANTHER" id="PTHR13822:SF10">
    <property type="entry name" value="ATP SYNTHASE EPSILON CHAIN, CHLOROPLASTIC"/>
    <property type="match status" value="1"/>
</dbReference>
<evidence type="ECO:0000313" key="9">
    <source>
        <dbReference type="EMBL" id="CAB4324310.1"/>
    </source>
</evidence>
<dbReference type="InterPro" id="IPR020546">
    <property type="entry name" value="ATP_synth_F1_dsu/esu_N"/>
</dbReference>
<dbReference type="NCBIfam" id="NF009977">
    <property type="entry name" value="PRK13442.1"/>
    <property type="match status" value="1"/>
</dbReference>
<dbReference type="Pfam" id="PF02823">
    <property type="entry name" value="ATP-synt_DE_N"/>
    <property type="match status" value="1"/>
</dbReference>
<dbReference type="EMBL" id="CAEMXZ010000130">
    <property type="protein sequence ID" value="CAB4324310.1"/>
    <property type="molecule type" value="Genomic_DNA"/>
</dbReference>
<dbReference type="PANTHER" id="PTHR13822">
    <property type="entry name" value="ATP SYNTHASE DELTA/EPSILON CHAIN"/>
    <property type="match status" value="1"/>
</dbReference>
<dbReference type="HAMAP" id="MF_00530">
    <property type="entry name" value="ATP_synth_epsil_bac"/>
    <property type="match status" value="1"/>
</dbReference>
<name>A0A6J5YDT4_9ZZZZ</name>